<dbReference type="SUPFAM" id="SSF56349">
    <property type="entry name" value="DNA breaking-rejoining enzymes"/>
    <property type="match status" value="1"/>
</dbReference>
<dbReference type="EMBL" id="QPGA01000069">
    <property type="protein sequence ID" value="RDE48945.1"/>
    <property type="molecule type" value="Genomic_DNA"/>
</dbReference>
<sequence>MIISGDVILEIPTPRRFTMTSDRTNIQPLLARLDAHMRAESYAARTIGNYVRDARRFLNYLATRHIAVESVTVDDVNRHFSSELERFSCRHGDAPTSPESWCRVQASGVHLLLRVVRGEWPPIAIPTTPLEVFQQEICHEYAQWLATYRGLTTNTIFRLCDEAGRFLAWLGERSDPDRMRELAGDGIDAYLFFRAPSLGRQSRKLMASDLRCFMRYLHCAGRISSDLTPFVIAPKLYAFETIPSALRDEEGRAVVDTVRQDHSAKGLRDYAVLMLLDAYGLRDEEVIHLRLEDFDWHNDKLYIRRSKTRTESCLPLLSAVGEAILAYLQNGRPNTSAREIFIRTRPPYRPLCSLYQLIQSRLKEADVHPAGKHGAHAFRHARAVSLLRAGVSTKLIGDILGHRSAASTMIYLKLATDCRGQPETGRHRRT</sequence>
<dbReference type="GO" id="GO:0003677">
    <property type="term" value="F:DNA binding"/>
    <property type="evidence" value="ECO:0007669"/>
    <property type="project" value="UniProtKB-KW"/>
</dbReference>
<protein>
    <submittedName>
        <fullName evidence="5">Integrase</fullName>
    </submittedName>
</protein>
<dbReference type="PROSITE" id="PS51898">
    <property type="entry name" value="TYR_RECOMBINASE"/>
    <property type="match status" value="1"/>
</dbReference>
<dbReference type="PANTHER" id="PTHR30349:SF90">
    <property type="entry name" value="TYROSINE RECOMBINASE XERD"/>
    <property type="match status" value="1"/>
</dbReference>
<evidence type="ECO:0000313" key="6">
    <source>
        <dbReference type="Proteomes" id="UP000253831"/>
    </source>
</evidence>
<evidence type="ECO:0000256" key="1">
    <source>
        <dbReference type="ARBA" id="ARBA00022908"/>
    </source>
</evidence>
<evidence type="ECO:0000313" key="5">
    <source>
        <dbReference type="EMBL" id="RDE48945.1"/>
    </source>
</evidence>
<dbReference type="GO" id="GO:0006310">
    <property type="term" value="P:DNA recombination"/>
    <property type="evidence" value="ECO:0007669"/>
    <property type="project" value="UniProtKB-KW"/>
</dbReference>
<dbReference type="Gene3D" id="1.10.150.130">
    <property type="match status" value="2"/>
</dbReference>
<dbReference type="GO" id="GO:0015074">
    <property type="term" value="P:DNA integration"/>
    <property type="evidence" value="ECO:0007669"/>
    <property type="project" value="UniProtKB-KW"/>
</dbReference>
<feature type="domain" description="Tyr recombinase" evidence="4">
    <location>
        <begin position="241"/>
        <end position="424"/>
    </location>
</feature>
<dbReference type="Pfam" id="PF00589">
    <property type="entry name" value="Phage_integrase"/>
    <property type="match status" value="1"/>
</dbReference>
<dbReference type="Gene3D" id="1.10.443.10">
    <property type="entry name" value="Intergrase catalytic core"/>
    <property type="match status" value="1"/>
</dbReference>
<evidence type="ECO:0000256" key="3">
    <source>
        <dbReference type="ARBA" id="ARBA00023172"/>
    </source>
</evidence>
<dbReference type="InterPro" id="IPR010998">
    <property type="entry name" value="Integrase_recombinase_N"/>
</dbReference>
<dbReference type="InterPro" id="IPR011010">
    <property type="entry name" value="DNA_brk_join_enz"/>
</dbReference>
<comment type="caution">
    <text evidence="5">The sequence shown here is derived from an EMBL/GenBank/DDBJ whole genome shotgun (WGS) entry which is preliminary data.</text>
</comment>
<dbReference type="Proteomes" id="UP000253831">
    <property type="component" value="Unassembled WGS sequence"/>
</dbReference>
<name>A0A369XHP3_9PROT</name>
<proteinExistence type="predicted"/>
<accession>A0A369XHP3</accession>
<dbReference type="PANTHER" id="PTHR30349">
    <property type="entry name" value="PHAGE INTEGRASE-RELATED"/>
    <property type="match status" value="1"/>
</dbReference>
<gene>
    <name evidence="5" type="ORF">DVS81_19425</name>
</gene>
<dbReference type="AlphaFoldDB" id="A0A369XHP3"/>
<dbReference type="InterPro" id="IPR013762">
    <property type="entry name" value="Integrase-like_cat_sf"/>
</dbReference>
<keyword evidence="2" id="KW-0238">DNA-binding</keyword>
<evidence type="ECO:0000256" key="2">
    <source>
        <dbReference type="ARBA" id="ARBA00023125"/>
    </source>
</evidence>
<keyword evidence="1" id="KW-0229">DNA integration</keyword>
<keyword evidence="3" id="KW-0233">DNA recombination</keyword>
<reference evidence="5 6" key="1">
    <citation type="submission" date="2018-05" db="EMBL/GenBank/DDBJ databases">
        <title>Integrated omic analyses show evidence that a Ca. Accumulibacter phosphatis strain performs denitrification under micro-aerobic conditions.</title>
        <authorList>
            <person name="Camejo P.Y."/>
            <person name="Katherine M.D."/>
            <person name="Daniel N.R."/>
        </authorList>
    </citation>
    <scope>NUCLEOTIDE SEQUENCE [LARGE SCALE GENOMIC DNA]</scope>
    <source>
        <strain evidence="5">UW-LDO-IC</strain>
    </source>
</reference>
<organism evidence="5 6">
    <name type="scientific">Candidatus Accumulibacter meliphilus</name>
    <dbReference type="NCBI Taxonomy" id="2211374"/>
    <lineage>
        <taxon>Bacteria</taxon>
        <taxon>Pseudomonadati</taxon>
        <taxon>Pseudomonadota</taxon>
        <taxon>Betaproteobacteria</taxon>
        <taxon>Candidatus Accumulibacter</taxon>
    </lineage>
</organism>
<dbReference type="InterPro" id="IPR050090">
    <property type="entry name" value="Tyrosine_recombinase_XerCD"/>
</dbReference>
<evidence type="ECO:0000259" key="4">
    <source>
        <dbReference type="PROSITE" id="PS51898"/>
    </source>
</evidence>
<dbReference type="InterPro" id="IPR002104">
    <property type="entry name" value="Integrase_catalytic"/>
</dbReference>